<dbReference type="Proteomes" id="UP001187471">
    <property type="component" value="Unassembled WGS sequence"/>
</dbReference>
<gene>
    <name evidence="3" type="ORF">RJ640_022123</name>
</gene>
<dbReference type="GO" id="GO:0010305">
    <property type="term" value="P:leaf vascular tissue pattern formation"/>
    <property type="evidence" value="ECO:0007669"/>
    <property type="project" value="TreeGrafter"/>
</dbReference>
<comment type="caution">
    <text evidence="3">The sequence shown here is derived from an EMBL/GenBank/DDBJ whole genome shotgun (WGS) entry which is preliminary data.</text>
</comment>
<evidence type="ECO:0000313" key="3">
    <source>
        <dbReference type="EMBL" id="KAK2993284.1"/>
    </source>
</evidence>
<feature type="compositionally biased region" description="Polar residues" evidence="1">
    <location>
        <begin position="672"/>
        <end position="683"/>
    </location>
</feature>
<dbReference type="AlphaFoldDB" id="A0AA88UQ47"/>
<dbReference type="GO" id="GO:0005634">
    <property type="term" value="C:nucleus"/>
    <property type="evidence" value="ECO:0007669"/>
    <property type="project" value="TreeGrafter"/>
</dbReference>
<feature type="domain" description="Protein NO VEIN C-terminal" evidence="2">
    <location>
        <begin position="549"/>
        <end position="634"/>
    </location>
</feature>
<evidence type="ECO:0000259" key="2">
    <source>
        <dbReference type="Pfam" id="PF13020"/>
    </source>
</evidence>
<organism evidence="3 4">
    <name type="scientific">Escallonia rubra</name>
    <dbReference type="NCBI Taxonomy" id="112253"/>
    <lineage>
        <taxon>Eukaryota</taxon>
        <taxon>Viridiplantae</taxon>
        <taxon>Streptophyta</taxon>
        <taxon>Embryophyta</taxon>
        <taxon>Tracheophyta</taxon>
        <taxon>Spermatophyta</taxon>
        <taxon>Magnoliopsida</taxon>
        <taxon>eudicotyledons</taxon>
        <taxon>Gunneridae</taxon>
        <taxon>Pentapetalae</taxon>
        <taxon>asterids</taxon>
        <taxon>campanulids</taxon>
        <taxon>Escalloniales</taxon>
        <taxon>Escalloniaceae</taxon>
        <taxon>Escallonia</taxon>
    </lineage>
</organism>
<dbReference type="GO" id="GO:0048364">
    <property type="term" value="P:root development"/>
    <property type="evidence" value="ECO:0007669"/>
    <property type="project" value="TreeGrafter"/>
</dbReference>
<evidence type="ECO:0000256" key="1">
    <source>
        <dbReference type="SAM" id="MobiDB-lite"/>
    </source>
</evidence>
<dbReference type="EMBL" id="JAVXUO010000333">
    <property type="protein sequence ID" value="KAK2993284.1"/>
    <property type="molecule type" value="Genomic_DNA"/>
</dbReference>
<dbReference type="Pfam" id="PF13020">
    <property type="entry name" value="NOV_C"/>
    <property type="match status" value="1"/>
</dbReference>
<dbReference type="InterPro" id="IPR052957">
    <property type="entry name" value="Auxin_embryo_med"/>
</dbReference>
<feature type="region of interest" description="Disordered" evidence="1">
    <location>
        <begin position="664"/>
        <end position="683"/>
    </location>
</feature>
<evidence type="ECO:0000313" key="4">
    <source>
        <dbReference type="Proteomes" id="UP001187471"/>
    </source>
</evidence>
<protein>
    <recommendedName>
        <fullName evidence="2">Protein NO VEIN C-terminal domain-containing protein</fullName>
    </recommendedName>
</protein>
<dbReference type="InterPro" id="IPR024975">
    <property type="entry name" value="NOV_C"/>
</dbReference>
<sequence>MSKVYSFIWNEMDTSEQKIVENLQSEAFIFVPYSLCSSPKDVVPGAFLSPQEVYWHDVTGCVDQIKTIFASGNLEEFKSPFRRFLCNIYPGLHNFFVDACGVNEIPPLRDYLLILLQLSTNALPSEVANAVFNVFLKWSDGLKSGSLGPDDVEYLKGSLLKMEFTVLPTVGNKWVSLHSSFGLVCWCDDEELRKEFKDINNLEYLYFGEQGDKENETLCTKVSIFMQRLGIPALSEHFNVLGVADPLSVGKPHSVGCCLKQQGQTGNRETNWSGARRGEKPIWLIVTREAIYYGLADCCSKTSLVNWALPYAQRHIYNMYPDRYFQLKQTGFEILQHLQIVVVDELFYRNVIKRGIASKKRFQCNCLLQGNVLYIAQESDSHSIFVELYGSLVDGAPKIHLANFLHLITTMAESGSTEKQTELFILNKQQLQKLPDEESIWSLLALPSSALIDKTTTAAFDSTAIDDPKPSNRKESKIYSNWPPANWKTAPDFGGKNKLSLGTNVVYESVDTVVAPDEPNSSSTNFSDRDQLSLGTANAKQAILTGRLGEFVAFEYFVRKVGEALVKWVNESTETGLPYDIVIGDDEENREYIEVKTTESVSKDWFSISDREWQYAVSKGESFSIARVVLVGSNLDRVTIYKNPARLCKLGQLQLAIVMPKQQKESPEVAQDSGSSSGELQHG</sequence>
<reference evidence="3" key="1">
    <citation type="submission" date="2022-12" db="EMBL/GenBank/DDBJ databases">
        <title>Draft genome assemblies for two species of Escallonia (Escalloniales).</title>
        <authorList>
            <person name="Chanderbali A."/>
            <person name="Dervinis C."/>
            <person name="Anghel I."/>
            <person name="Soltis D."/>
            <person name="Soltis P."/>
            <person name="Zapata F."/>
        </authorList>
    </citation>
    <scope>NUCLEOTIDE SEQUENCE</scope>
    <source>
        <strain evidence="3">UCBG92.1500</strain>
        <tissue evidence="3">Leaf</tissue>
    </source>
</reference>
<dbReference type="GO" id="GO:0009793">
    <property type="term" value="P:embryo development ending in seed dormancy"/>
    <property type="evidence" value="ECO:0007669"/>
    <property type="project" value="TreeGrafter"/>
</dbReference>
<keyword evidence="4" id="KW-1185">Reference proteome</keyword>
<proteinExistence type="predicted"/>
<name>A0AA88UQ47_9ASTE</name>
<dbReference type="PANTHER" id="PTHR32387:SF0">
    <property type="entry name" value="PROTEIN NO VEIN"/>
    <property type="match status" value="1"/>
</dbReference>
<accession>A0AA88UQ47</accession>
<dbReference type="PANTHER" id="PTHR32387">
    <property type="entry name" value="WU:FJ29H11"/>
    <property type="match status" value="1"/>
</dbReference>